<dbReference type="InterPro" id="IPR016149">
    <property type="entry name" value="Casein_kin_II_reg-sub_N"/>
</dbReference>
<reference evidence="5" key="1">
    <citation type="submission" date="2007-12" db="EMBL/GenBank/DDBJ databases">
        <title>Annotation of Entamoeba dispar SAW760.</title>
        <authorList>
            <person name="Lorenzi H."/>
            <person name="Inman J."/>
            <person name="Schobel S."/>
            <person name="Amedeo P."/>
            <person name="Caler E."/>
        </authorList>
    </citation>
    <scope>NUCLEOTIDE SEQUENCE [LARGE SCALE GENOMIC DNA]</scope>
    <source>
        <strain evidence="5">ATCC PRA-260 / SAW760</strain>
    </source>
</reference>
<keyword evidence="4" id="KW-0418">Kinase</keyword>
<dbReference type="GO" id="GO:0019887">
    <property type="term" value="F:protein kinase regulator activity"/>
    <property type="evidence" value="ECO:0007669"/>
    <property type="project" value="InterPro"/>
</dbReference>
<evidence type="ECO:0000313" key="4">
    <source>
        <dbReference type="EMBL" id="EDR22817.1"/>
    </source>
</evidence>
<dbReference type="GO" id="GO:0016301">
    <property type="term" value="F:kinase activity"/>
    <property type="evidence" value="ECO:0007669"/>
    <property type="project" value="UniProtKB-KW"/>
</dbReference>
<keyword evidence="4" id="KW-0808">Transferase</keyword>
<dbReference type="OrthoDB" id="3971593at2759"/>
<comment type="similarity">
    <text evidence="1 2">Belongs to the casein kinase 2 subunit beta family.</text>
</comment>
<sequence length="229" mass="26024">MEERGRQTNQSFNDDSSEELDNSFDETWIESYCSLDGNEFLCEVDQNFISDEFNLYGLRAFIEHYEQALDIISSKTKIQSYDKNIRGQLIIETKLLYGLIHQRFIVTGSGLKRMYEKFRRGEFGACPRVLCDNHAVLPIGTSNIPYLSKTKLFCPRCGEIYSIPDGCCGSNLDGAYFGMTFPHLLMLNVSGIKKADKFKPTIFGFEIASSSAPSGRYNPTRDSFFVVKN</sequence>
<dbReference type="InterPro" id="IPR035991">
    <property type="entry name" value="Casein_kinase_II_beta-like"/>
</dbReference>
<dbReference type="PRINTS" id="PR00472">
    <property type="entry name" value="CASNKINASEII"/>
</dbReference>
<dbReference type="FunFam" id="1.10.1820.10:FF:000005">
    <property type="entry name" value="Casein kinase II subunit beta"/>
    <property type="match status" value="1"/>
</dbReference>
<name>B0ERL3_ENTDS</name>
<dbReference type="Gene3D" id="2.20.25.20">
    <property type="match status" value="1"/>
</dbReference>
<dbReference type="eggNOG" id="KOG3092">
    <property type="taxonomic scope" value="Eukaryota"/>
</dbReference>
<dbReference type="KEGG" id="edi:EDI_082280"/>
<dbReference type="GeneID" id="5885908"/>
<dbReference type="PANTHER" id="PTHR11740">
    <property type="entry name" value="CASEIN KINASE II SUBUNIT BETA"/>
    <property type="match status" value="1"/>
</dbReference>
<dbReference type="AlphaFoldDB" id="B0ERL3"/>
<dbReference type="Pfam" id="PF01214">
    <property type="entry name" value="CK_II_beta"/>
    <property type="match status" value="1"/>
</dbReference>
<dbReference type="SMART" id="SM01085">
    <property type="entry name" value="CK_II_beta"/>
    <property type="match status" value="1"/>
</dbReference>
<gene>
    <name evidence="4" type="ORF">EDI_082280</name>
</gene>
<proteinExistence type="inferred from homology"/>
<feature type="region of interest" description="Disordered" evidence="3">
    <location>
        <begin position="1"/>
        <end position="20"/>
    </location>
</feature>
<protein>
    <recommendedName>
        <fullName evidence="2">Casein kinase II subunit beta</fullName>
        <shortName evidence="2">CK II beta</shortName>
    </recommendedName>
</protein>
<dbReference type="OMA" id="WIHWFCK"/>
<comment type="subunit">
    <text evidence="2">Tetramer of two alpha and two beta subunits.</text>
</comment>
<dbReference type="GO" id="GO:0005956">
    <property type="term" value="C:protein kinase CK2 complex"/>
    <property type="evidence" value="ECO:0007669"/>
    <property type="project" value="UniProtKB-UniRule"/>
</dbReference>
<dbReference type="EMBL" id="DS550524">
    <property type="protein sequence ID" value="EDR22817.1"/>
    <property type="molecule type" value="Genomic_DNA"/>
</dbReference>
<dbReference type="VEuPathDB" id="AmoebaDB:EDI_082280"/>
<dbReference type="SUPFAM" id="SSF57798">
    <property type="entry name" value="Casein kinase II beta subunit"/>
    <property type="match status" value="1"/>
</dbReference>
<dbReference type="Proteomes" id="UP000008076">
    <property type="component" value="Unassembled WGS sequence"/>
</dbReference>
<keyword evidence="5" id="KW-1185">Reference proteome</keyword>
<dbReference type="Gene3D" id="1.10.1820.10">
    <property type="entry name" value="protein kinase ck2 holoenzyme, chain C, domain 1"/>
    <property type="match status" value="1"/>
</dbReference>
<evidence type="ECO:0000256" key="2">
    <source>
        <dbReference type="RuleBase" id="RU361268"/>
    </source>
</evidence>
<evidence type="ECO:0000256" key="3">
    <source>
        <dbReference type="SAM" id="MobiDB-lite"/>
    </source>
</evidence>
<dbReference type="GO" id="GO:0005737">
    <property type="term" value="C:cytoplasm"/>
    <property type="evidence" value="ECO:0007669"/>
    <property type="project" value="TreeGrafter"/>
</dbReference>
<dbReference type="PANTHER" id="PTHR11740:SF0">
    <property type="entry name" value="CASEIN KINASE II SUBUNIT BETA"/>
    <property type="match status" value="1"/>
</dbReference>
<dbReference type="RefSeq" id="XP_001740739.1">
    <property type="nucleotide sequence ID" value="XM_001740687.1"/>
</dbReference>
<evidence type="ECO:0000256" key="1">
    <source>
        <dbReference type="ARBA" id="ARBA00006941"/>
    </source>
</evidence>
<dbReference type="InterPro" id="IPR000704">
    <property type="entry name" value="Casein_kinase_II_reg-sub"/>
</dbReference>
<evidence type="ECO:0000313" key="5">
    <source>
        <dbReference type="Proteomes" id="UP000008076"/>
    </source>
</evidence>
<organism evidence="5">
    <name type="scientific">Entamoeba dispar (strain ATCC PRA-260 / SAW760)</name>
    <dbReference type="NCBI Taxonomy" id="370354"/>
    <lineage>
        <taxon>Eukaryota</taxon>
        <taxon>Amoebozoa</taxon>
        <taxon>Evosea</taxon>
        <taxon>Archamoebae</taxon>
        <taxon>Mastigamoebida</taxon>
        <taxon>Entamoebidae</taxon>
        <taxon>Entamoeba</taxon>
    </lineage>
</organism>
<dbReference type="FunFam" id="2.20.25.20:FF:000001">
    <property type="entry name" value="Casein kinase II subunit beta"/>
    <property type="match status" value="1"/>
</dbReference>
<accession>B0ERL3</accession>